<dbReference type="Gene3D" id="3.40.710.10">
    <property type="entry name" value="DD-peptidase/beta-lactamase superfamily"/>
    <property type="match status" value="2"/>
</dbReference>
<dbReference type="GO" id="GO:0000270">
    <property type="term" value="P:peptidoglycan metabolic process"/>
    <property type="evidence" value="ECO:0007669"/>
    <property type="project" value="TreeGrafter"/>
</dbReference>
<dbReference type="EC" id="3.4.16.4" evidence="3"/>
<dbReference type="Gene3D" id="3.50.80.20">
    <property type="entry name" value="D-Ala-D-Ala carboxypeptidase C, peptidase S13"/>
    <property type="match status" value="1"/>
</dbReference>
<comment type="similarity">
    <text evidence="1">Belongs to the peptidase S13 family.</text>
</comment>
<dbReference type="PANTHER" id="PTHR30023">
    <property type="entry name" value="D-ALANYL-D-ALANINE CARBOXYPEPTIDASE"/>
    <property type="match status" value="1"/>
</dbReference>
<dbReference type="AlphaFoldDB" id="A0A7V2ZKV4"/>
<evidence type="ECO:0000256" key="1">
    <source>
        <dbReference type="ARBA" id="ARBA00006096"/>
    </source>
</evidence>
<dbReference type="PANTHER" id="PTHR30023:SF0">
    <property type="entry name" value="PENICILLIN-SENSITIVE CARBOXYPEPTIDASE A"/>
    <property type="match status" value="1"/>
</dbReference>
<dbReference type="EMBL" id="DSUJ01000008">
    <property type="protein sequence ID" value="HFI91750.1"/>
    <property type="molecule type" value="Genomic_DNA"/>
</dbReference>
<accession>A0A7V2ZKV4</accession>
<name>A0A7V2ZKV4_9BACT</name>
<dbReference type="SUPFAM" id="SSF56601">
    <property type="entry name" value="beta-lactamase/transpeptidase-like"/>
    <property type="match status" value="1"/>
</dbReference>
<dbReference type="InterPro" id="IPR000667">
    <property type="entry name" value="Peptidase_S13"/>
</dbReference>
<sequence>MLKNFFLSFLFLALAQPQSISSKLNSLLKDKFFDTCLVSIQVEDLTANKTLFKKNEKMLLRPASNMKILTSAAGLIFLGKNYEFTTNLFYDGHISNDTLYGDLTVEGGCDPDFTTSDLYPFIDAIHNLNIKVITGNLNGDISFKDSLYWGKGWMWDDDPSSDAPRLSALNLNDNCVELLFENGITRLSPSTSFVKILQNENDSLFVVDRDWLNNTNNIVVRGKPRENVNFKINIINPEKYFLTVFKETLDSNHIQVLGEINTTKYHPSGNFLSAVKRKYSDVIINLNKNSDNLSAEMTLYAIAEKYFGRPATAENGLKKINELIDSLGLDSRNYRLVDGSGVSHYNVVSSELIVKLLKYIYEKFPAEFELLYESFPIAGIDGTLENRMKMTKAYNNVYAKTGTLTGVSCLSGYLTSKKKHTIAFSIMMQNFVGSSKRAKDLQDKICEILSSY</sequence>
<evidence type="ECO:0000313" key="3">
    <source>
        <dbReference type="EMBL" id="HFI91750.1"/>
    </source>
</evidence>
<organism evidence="3">
    <name type="scientific">Ignavibacterium album</name>
    <dbReference type="NCBI Taxonomy" id="591197"/>
    <lineage>
        <taxon>Bacteria</taxon>
        <taxon>Pseudomonadati</taxon>
        <taxon>Ignavibacteriota</taxon>
        <taxon>Ignavibacteria</taxon>
        <taxon>Ignavibacteriales</taxon>
        <taxon>Ignavibacteriaceae</taxon>
        <taxon>Ignavibacterium</taxon>
    </lineage>
</organism>
<evidence type="ECO:0000256" key="2">
    <source>
        <dbReference type="ARBA" id="ARBA00022801"/>
    </source>
</evidence>
<proteinExistence type="inferred from homology"/>
<dbReference type="GO" id="GO:0006508">
    <property type="term" value="P:proteolysis"/>
    <property type="evidence" value="ECO:0007669"/>
    <property type="project" value="InterPro"/>
</dbReference>
<dbReference type="GO" id="GO:0009002">
    <property type="term" value="F:serine-type D-Ala-D-Ala carboxypeptidase activity"/>
    <property type="evidence" value="ECO:0007669"/>
    <property type="project" value="UniProtKB-EC"/>
</dbReference>
<reference evidence="3" key="1">
    <citation type="journal article" date="2020" name="mSystems">
        <title>Genome- and Community-Level Interaction Insights into Carbon Utilization and Element Cycling Functions of Hydrothermarchaeota in Hydrothermal Sediment.</title>
        <authorList>
            <person name="Zhou Z."/>
            <person name="Liu Y."/>
            <person name="Xu W."/>
            <person name="Pan J."/>
            <person name="Luo Z.H."/>
            <person name="Li M."/>
        </authorList>
    </citation>
    <scope>NUCLEOTIDE SEQUENCE [LARGE SCALE GENOMIC DNA]</scope>
    <source>
        <strain evidence="3">SpSt-479</strain>
    </source>
</reference>
<keyword evidence="3" id="KW-0645">Protease</keyword>
<dbReference type="InterPro" id="IPR012338">
    <property type="entry name" value="Beta-lactam/transpept-like"/>
</dbReference>
<keyword evidence="2 3" id="KW-0378">Hydrolase</keyword>
<gene>
    <name evidence="3" type="primary">dacB</name>
    <name evidence="3" type="ORF">ENS31_09535</name>
</gene>
<keyword evidence="3" id="KW-0121">Carboxypeptidase</keyword>
<protein>
    <submittedName>
        <fullName evidence="3">D-alanyl-D-alanine carboxypeptidase/D-alanyl-D-alanine-endopeptidase</fullName>
        <ecNumber evidence="3">3.4.16.4</ecNumber>
    </submittedName>
</protein>
<dbReference type="Pfam" id="PF02113">
    <property type="entry name" value="Peptidase_S13"/>
    <property type="match status" value="1"/>
</dbReference>
<comment type="caution">
    <text evidence="3">The sequence shown here is derived from an EMBL/GenBank/DDBJ whole genome shotgun (WGS) entry which is preliminary data.</text>
</comment>
<dbReference type="NCBIfam" id="TIGR00666">
    <property type="entry name" value="PBP4"/>
    <property type="match status" value="1"/>
</dbReference>
<dbReference type="PRINTS" id="PR00922">
    <property type="entry name" value="DADACBPTASE3"/>
</dbReference>